<evidence type="ECO:0000313" key="2">
    <source>
        <dbReference type="Proteomes" id="UP000191240"/>
    </source>
</evidence>
<dbReference type="OrthoDB" id="1957719at2"/>
<dbReference type="AlphaFoldDB" id="A0A1M6BVZ0"/>
<accession>A0A1M6BVZ0</accession>
<organism evidence="1 2">
    <name type="scientific">Anaerovibrio lipolyticus DSM 3074</name>
    <dbReference type="NCBI Taxonomy" id="1120997"/>
    <lineage>
        <taxon>Bacteria</taxon>
        <taxon>Bacillati</taxon>
        <taxon>Bacillota</taxon>
        <taxon>Negativicutes</taxon>
        <taxon>Selenomonadales</taxon>
        <taxon>Selenomonadaceae</taxon>
        <taxon>Anaerovibrio</taxon>
    </lineage>
</organism>
<sequence>MFDKNMTFYGKHANYLRQLAPSKISGGSVEQRKSIFDNNMQVIELASIIGFIYKRKGEVDKDVNIPPNNIFLEQVMKIKDTLELNYRVIMLLDGKNKLSQDERLDRAFRYDRDEERRTAGDKIFLAYLLGGIELLYEELIEDSTSTEDDYENLCRFVKSYYKDNESTATSVDDILKLCNQVGI</sequence>
<evidence type="ECO:0000313" key="1">
    <source>
        <dbReference type="EMBL" id="SHI52920.1"/>
    </source>
</evidence>
<proteinExistence type="predicted"/>
<dbReference type="Proteomes" id="UP000191240">
    <property type="component" value="Unassembled WGS sequence"/>
</dbReference>
<protein>
    <submittedName>
        <fullName evidence="1">Uncharacterized protein</fullName>
    </submittedName>
</protein>
<name>A0A1M6BVZ0_9FIRM</name>
<dbReference type="RefSeq" id="WP_080325474.1">
    <property type="nucleotide sequence ID" value="NZ_FQYW01000007.1"/>
</dbReference>
<gene>
    <name evidence="1" type="ORF">SAMN02745671_00871</name>
</gene>
<dbReference type="EMBL" id="FQYW01000007">
    <property type="protein sequence ID" value="SHI52920.1"/>
    <property type="molecule type" value="Genomic_DNA"/>
</dbReference>
<reference evidence="1 2" key="1">
    <citation type="submission" date="2016-11" db="EMBL/GenBank/DDBJ databases">
        <authorList>
            <person name="Jaros S."/>
            <person name="Januszkiewicz K."/>
            <person name="Wedrychowicz H."/>
        </authorList>
    </citation>
    <scope>NUCLEOTIDE SEQUENCE [LARGE SCALE GENOMIC DNA]</scope>
    <source>
        <strain evidence="1 2">DSM 3074</strain>
    </source>
</reference>